<proteinExistence type="predicted"/>
<feature type="transmembrane region" description="Helical" evidence="1">
    <location>
        <begin position="62"/>
        <end position="82"/>
    </location>
</feature>
<feature type="transmembrane region" description="Helical" evidence="1">
    <location>
        <begin position="143"/>
        <end position="163"/>
    </location>
</feature>
<protein>
    <submittedName>
        <fullName evidence="2">Uncharacterized protein</fullName>
    </submittedName>
</protein>
<dbReference type="EMBL" id="MFGW01000208">
    <property type="protein sequence ID" value="OGF59579.1"/>
    <property type="molecule type" value="Genomic_DNA"/>
</dbReference>
<keyword evidence="1" id="KW-0812">Transmembrane</keyword>
<keyword evidence="1" id="KW-0472">Membrane</keyword>
<reference evidence="2 3" key="1">
    <citation type="journal article" date="2016" name="Nat. Commun.">
        <title>Thousands of microbial genomes shed light on interconnected biogeochemical processes in an aquifer system.</title>
        <authorList>
            <person name="Anantharaman K."/>
            <person name="Brown C.T."/>
            <person name="Hug L.A."/>
            <person name="Sharon I."/>
            <person name="Castelle C.J."/>
            <person name="Probst A.J."/>
            <person name="Thomas B.C."/>
            <person name="Singh A."/>
            <person name="Wilkins M.J."/>
            <person name="Karaoz U."/>
            <person name="Brodie E.L."/>
            <person name="Williams K.H."/>
            <person name="Hubbard S.S."/>
            <person name="Banfield J.F."/>
        </authorList>
    </citation>
    <scope>NUCLEOTIDE SEQUENCE [LARGE SCALE GENOMIC DNA]</scope>
</reference>
<evidence type="ECO:0000313" key="3">
    <source>
        <dbReference type="Proteomes" id="UP000178943"/>
    </source>
</evidence>
<dbReference type="STRING" id="1817863.A2Y62_08750"/>
<comment type="caution">
    <text evidence="2">The sequence shown here is derived from an EMBL/GenBank/DDBJ whole genome shotgun (WGS) entry which is preliminary data.</text>
</comment>
<evidence type="ECO:0000256" key="1">
    <source>
        <dbReference type="SAM" id="Phobius"/>
    </source>
</evidence>
<sequence>MTVQNQDYINRIPKLIALGLFALYFLWCAITPGRWHFIDGVNLAVHEGGHVILSFMGEFIEMAAGSLMQLLIPAAFVIYFFYRGQRYSGSLVLMWLGQSFINLSVYVGDAVVMELPLVGGGIHDWNYLLERMHLLSATPFLAFMARATGTLIILAGIVLAYHYTKSEENESL</sequence>
<dbReference type="Proteomes" id="UP000178943">
    <property type="component" value="Unassembled WGS sequence"/>
</dbReference>
<keyword evidence="1" id="KW-1133">Transmembrane helix</keyword>
<evidence type="ECO:0000313" key="2">
    <source>
        <dbReference type="EMBL" id="OGF59579.1"/>
    </source>
</evidence>
<accession>A0A1F5V827</accession>
<gene>
    <name evidence="2" type="ORF">A2Y62_08750</name>
</gene>
<feature type="transmembrane region" description="Helical" evidence="1">
    <location>
        <begin position="12"/>
        <end position="33"/>
    </location>
</feature>
<feature type="transmembrane region" description="Helical" evidence="1">
    <location>
        <begin position="103"/>
        <end position="123"/>
    </location>
</feature>
<organism evidence="2 3">
    <name type="scientific">Candidatus Fischerbacteria bacterium RBG_13_37_8</name>
    <dbReference type="NCBI Taxonomy" id="1817863"/>
    <lineage>
        <taxon>Bacteria</taxon>
        <taxon>Candidatus Fischeribacteriota</taxon>
    </lineage>
</organism>
<dbReference type="AlphaFoldDB" id="A0A1F5V827"/>
<name>A0A1F5V827_9BACT</name>